<dbReference type="EMBL" id="LR796233">
    <property type="protein sequence ID" value="CAB4128108.1"/>
    <property type="molecule type" value="Genomic_DNA"/>
</dbReference>
<proteinExistence type="predicted"/>
<dbReference type="GO" id="GO:0003824">
    <property type="term" value="F:catalytic activity"/>
    <property type="evidence" value="ECO:0007669"/>
    <property type="project" value="InterPro"/>
</dbReference>
<organism evidence="2">
    <name type="scientific">uncultured Caudovirales phage</name>
    <dbReference type="NCBI Taxonomy" id="2100421"/>
    <lineage>
        <taxon>Viruses</taxon>
        <taxon>Duplodnaviria</taxon>
        <taxon>Heunggongvirae</taxon>
        <taxon>Uroviricota</taxon>
        <taxon>Caudoviricetes</taxon>
        <taxon>Peduoviridae</taxon>
        <taxon>Maltschvirus</taxon>
        <taxon>Maltschvirus maltsch</taxon>
    </lineage>
</organism>
<dbReference type="Pfam" id="PF00383">
    <property type="entry name" value="dCMP_cyt_deam_1"/>
    <property type="match status" value="1"/>
</dbReference>
<sequence>MIINEILTAQSKAQEELDLILAELCEMIFAGQEQDADKYGLVAACVLGPNNQKVCRVNYMREDGTRVHAERAAIDAYGDAGTDCMIVTTLSPCNQPMDERYGESCEDLIADVGISHVYCGYKDPTQDSDPSIETKNSKLQELCKKFADTFLNK</sequence>
<dbReference type="SUPFAM" id="SSF53927">
    <property type="entry name" value="Cytidine deaminase-like"/>
    <property type="match status" value="1"/>
</dbReference>
<accession>A0A6J5L023</accession>
<evidence type="ECO:0000313" key="2">
    <source>
        <dbReference type="EMBL" id="CAB4128108.1"/>
    </source>
</evidence>
<protein>
    <submittedName>
        <fullName evidence="2">RibD Pyrimidine deaminase</fullName>
    </submittedName>
</protein>
<name>A0A6J5L023_9CAUD</name>
<dbReference type="Gene3D" id="3.40.140.10">
    <property type="entry name" value="Cytidine Deaminase, domain 2"/>
    <property type="match status" value="1"/>
</dbReference>
<gene>
    <name evidence="2" type="ORF">UFOVP112_6</name>
</gene>
<dbReference type="InterPro" id="IPR002125">
    <property type="entry name" value="CMP_dCMP_dom"/>
</dbReference>
<reference evidence="2" key="1">
    <citation type="submission" date="2020-04" db="EMBL/GenBank/DDBJ databases">
        <authorList>
            <person name="Chiriac C."/>
            <person name="Salcher M."/>
            <person name="Ghai R."/>
            <person name="Kavagutti S V."/>
        </authorList>
    </citation>
    <scope>NUCLEOTIDE SEQUENCE</scope>
</reference>
<dbReference type="InterPro" id="IPR016193">
    <property type="entry name" value="Cytidine_deaminase-like"/>
</dbReference>
<evidence type="ECO:0000259" key="1">
    <source>
        <dbReference type="Pfam" id="PF00383"/>
    </source>
</evidence>
<feature type="domain" description="CMP/dCMP-type deaminase" evidence="1">
    <location>
        <begin position="36"/>
        <end position="120"/>
    </location>
</feature>